<accession>A0ABQ9FGZ9</accession>
<evidence type="ECO:0000313" key="7">
    <source>
        <dbReference type="EMBL" id="KAJ8316549.1"/>
    </source>
</evidence>
<dbReference type="PANTHER" id="PTHR24028:SF328">
    <property type="entry name" value="CADHERIN-3"/>
    <property type="match status" value="1"/>
</dbReference>
<sequence>MLPCQMVQDVVHHRVPLLLLMYCATINTIFFSEPYSRLITETVLQGTTLNIFNQVRYEVIGDGNAPSFFEVNAVTGSISLRQTLTSQADTVYSLRIRAYDNGIPAKSNTSVVTLTVNRPRFTQTSWGANVPDNQPLGETIITVTATDADTGCKLFLRSIEFTCN</sequence>
<dbReference type="EMBL" id="JARBDR010000324">
    <property type="protein sequence ID" value="KAJ8316549.1"/>
    <property type="molecule type" value="Genomic_DNA"/>
</dbReference>
<protein>
    <recommendedName>
        <fullName evidence="6">Cadherin domain-containing protein</fullName>
    </recommendedName>
</protein>
<dbReference type="Pfam" id="PF00028">
    <property type="entry name" value="Cadherin"/>
    <property type="match status" value="1"/>
</dbReference>
<evidence type="ECO:0000256" key="4">
    <source>
        <dbReference type="ARBA" id="ARBA00023180"/>
    </source>
</evidence>
<evidence type="ECO:0000259" key="6">
    <source>
        <dbReference type="PROSITE" id="PS50268"/>
    </source>
</evidence>
<comment type="subcellular location">
    <subcellularLocation>
        <location evidence="1">Membrane</location>
        <topology evidence="1">Single-pass membrane protein</topology>
    </subcellularLocation>
</comment>
<dbReference type="InterPro" id="IPR050174">
    <property type="entry name" value="Protocadherin/Cadherin-CA"/>
</dbReference>
<evidence type="ECO:0000256" key="2">
    <source>
        <dbReference type="ARBA" id="ARBA00022692"/>
    </source>
</evidence>
<dbReference type="InterPro" id="IPR002126">
    <property type="entry name" value="Cadherin-like_dom"/>
</dbReference>
<evidence type="ECO:0000256" key="5">
    <source>
        <dbReference type="PROSITE-ProRule" id="PRU00043"/>
    </source>
</evidence>
<dbReference type="PROSITE" id="PS50268">
    <property type="entry name" value="CADHERIN_2"/>
    <property type="match status" value="1"/>
</dbReference>
<comment type="caution">
    <text evidence="7">The sequence shown here is derived from an EMBL/GenBank/DDBJ whole genome shotgun (WGS) entry which is preliminary data.</text>
</comment>
<keyword evidence="3" id="KW-0472">Membrane</keyword>
<evidence type="ECO:0000256" key="1">
    <source>
        <dbReference type="ARBA" id="ARBA00004167"/>
    </source>
</evidence>
<dbReference type="CDD" id="cd11304">
    <property type="entry name" value="Cadherin_repeat"/>
    <property type="match status" value="2"/>
</dbReference>
<evidence type="ECO:0000313" key="8">
    <source>
        <dbReference type="Proteomes" id="UP001217089"/>
    </source>
</evidence>
<organism evidence="7 8">
    <name type="scientific">Tegillarca granosa</name>
    <name type="common">Malaysian cockle</name>
    <name type="synonym">Anadara granosa</name>
    <dbReference type="NCBI Taxonomy" id="220873"/>
    <lineage>
        <taxon>Eukaryota</taxon>
        <taxon>Metazoa</taxon>
        <taxon>Spiralia</taxon>
        <taxon>Lophotrochozoa</taxon>
        <taxon>Mollusca</taxon>
        <taxon>Bivalvia</taxon>
        <taxon>Autobranchia</taxon>
        <taxon>Pteriomorphia</taxon>
        <taxon>Arcoida</taxon>
        <taxon>Arcoidea</taxon>
        <taxon>Arcidae</taxon>
        <taxon>Tegillarca</taxon>
    </lineage>
</organism>
<keyword evidence="3" id="KW-1133">Transmembrane helix</keyword>
<dbReference type="Proteomes" id="UP001217089">
    <property type="component" value="Unassembled WGS sequence"/>
</dbReference>
<feature type="domain" description="Cadherin" evidence="6">
    <location>
        <begin position="54"/>
        <end position="116"/>
    </location>
</feature>
<dbReference type="InterPro" id="IPR015919">
    <property type="entry name" value="Cadherin-like_sf"/>
</dbReference>
<keyword evidence="2" id="KW-0812">Transmembrane</keyword>
<keyword evidence="4" id="KW-0325">Glycoprotein</keyword>
<dbReference type="Gene3D" id="2.60.40.60">
    <property type="entry name" value="Cadherins"/>
    <property type="match status" value="2"/>
</dbReference>
<evidence type="ECO:0000256" key="3">
    <source>
        <dbReference type="ARBA" id="ARBA00022989"/>
    </source>
</evidence>
<gene>
    <name evidence="7" type="ORF">KUTeg_005900</name>
</gene>
<dbReference type="SUPFAM" id="SSF49313">
    <property type="entry name" value="Cadherin-like"/>
    <property type="match status" value="2"/>
</dbReference>
<reference evidence="7 8" key="1">
    <citation type="submission" date="2022-12" db="EMBL/GenBank/DDBJ databases">
        <title>Chromosome-level genome of Tegillarca granosa.</title>
        <authorList>
            <person name="Kim J."/>
        </authorList>
    </citation>
    <scope>NUCLEOTIDE SEQUENCE [LARGE SCALE GENOMIC DNA]</scope>
    <source>
        <strain evidence="7">Teg-2019</strain>
        <tissue evidence="7">Adductor muscle</tissue>
    </source>
</reference>
<dbReference type="PANTHER" id="PTHR24028">
    <property type="entry name" value="CADHERIN-87A"/>
    <property type="match status" value="1"/>
</dbReference>
<keyword evidence="5" id="KW-0106">Calcium</keyword>
<name>A0ABQ9FGZ9_TEGGR</name>
<keyword evidence="8" id="KW-1185">Reference proteome</keyword>
<proteinExistence type="predicted"/>
<dbReference type="PRINTS" id="PR00205">
    <property type="entry name" value="CADHERIN"/>
</dbReference>